<dbReference type="AlphaFoldDB" id="E0VKT4"/>
<evidence type="ECO:0000313" key="6">
    <source>
        <dbReference type="EnsemblMetazoa" id="PHUM269140-PA"/>
    </source>
</evidence>
<reference evidence="6" key="3">
    <citation type="submission" date="2020-05" db="UniProtKB">
        <authorList>
            <consortium name="EnsemblMetazoa"/>
        </authorList>
    </citation>
    <scope>IDENTIFICATION</scope>
    <source>
        <strain evidence="6">USDA</strain>
    </source>
</reference>
<dbReference type="GO" id="GO:0005737">
    <property type="term" value="C:cytoplasm"/>
    <property type="evidence" value="ECO:0007669"/>
    <property type="project" value="TreeGrafter"/>
</dbReference>
<name>E0VKT4_PEDHC</name>
<dbReference type="OMA" id="ARQTTNC"/>
<gene>
    <name evidence="6" type="primary">8235611</name>
    <name evidence="5" type="ORF">Phum_PHUM269140</name>
</gene>
<feature type="region of interest" description="Disordered" evidence="4">
    <location>
        <begin position="1"/>
        <end position="54"/>
    </location>
</feature>
<dbReference type="STRING" id="121224.E0VKT4"/>
<dbReference type="VEuPathDB" id="VectorBase:PHUM269140"/>
<evidence type="ECO:0000256" key="4">
    <source>
        <dbReference type="SAM" id="MobiDB-lite"/>
    </source>
</evidence>
<dbReference type="HOGENOM" id="CLU_3052779_0_0_1"/>
<feature type="compositionally biased region" description="Polar residues" evidence="4">
    <location>
        <begin position="33"/>
        <end position="54"/>
    </location>
</feature>
<evidence type="ECO:0000256" key="1">
    <source>
        <dbReference type="ARBA" id="ARBA00005480"/>
    </source>
</evidence>
<accession>E0VKT4</accession>
<dbReference type="GO" id="GO:0008190">
    <property type="term" value="F:eukaryotic initiation factor 4E binding"/>
    <property type="evidence" value="ECO:0007669"/>
    <property type="project" value="InterPro"/>
</dbReference>
<dbReference type="EMBL" id="DS235250">
    <property type="protein sequence ID" value="EEB13990.1"/>
    <property type="molecule type" value="Genomic_DNA"/>
</dbReference>
<sequence length="54" mass="5695">MSASPVARQTTNCQNIPSRRVVVNDASQLPHDYSTTPGGTLFSTTPGGSLNSKF</sequence>
<evidence type="ECO:0000256" key="2">
    <source>
        <dbReference type="ARBA" id="ARBA00022845"/>
    </source>
</evidence>
<feature type="compositionally biased region" description="Polar residues" evidence="4">
    <location>
        <begin position="1"/>
        <end position="17"/>
    </location>
</feature>
<dbReference type="RefSeq" id="XP_002426728.1">
    <property type="nucleotide sequence ID" value="XM_002426683.1"/>
</dbReference>
<dbReference type="eggNOG" id="ENOG502S44S">
    <property type="taxonomic scope" value="Eukaryota"/>
</dbReference>
<reference evidence="5" key="2">
    <citation type="submission" date="2007-04" db="EMBL/GenBank/DDBJ databases">
        <title>The genome of the human body louse.</title>
        <authorList>
            <consortium name="The Human Body Louse Genome Consortium"/>
            <person name="Kirkness E."/>
            <person name="Walenz B."/>
            <person name="Hass B."/>
            <person name="Bruggner R."/>
            <person name="Strausberg R."/>
        </authorList>
    </citation>
    <scope>NUCLEOTIDE SEQUENCE</scope>
    <source>
        <strain evidence="5">USDA</strain>
    </source>
</reference>
<dbReference type="KEGG" id="phu:Phum_PHUM269140"/>
<dbReference type="OrthoDB" id="19729at2759"/>
<reference evidence="5" key="1">
    <citation type="submission" date="2007-04" db="EMBL/GenBank/DDBJ databases">
        <title>Annotation of Pediculus humanus corporis strain USDA.</title>
        <authorList>
            <person name="Kirkness E."/>
            <person name="Hannick L."/>
            <person name="Hass B."/>
            <person name="Bruggner R."/>
            <person name="Lawson D."/>
            <person name="Bidwell S."/>
            <person name="Joardar V."/>
            <person name="Caler E."/>
            <person name="Walenz B."/>
            <person name="Inman J."/>
            <person name="Schobel S."/>
            <person name="Galinsky K."/>
            <person name="Amedeo P."/>
            <person name="Strausberg R."/>
        </authorList>
    </citation>
    <scope>NUCLEOTIDE SEQUENCE</scope>
    <source>
        <strain evidence="5">USDA</strain>
    </source>
</reference>
<keyword evidence="3" id="KW-0652">Protein synthesis inhibitor</keyword>
<dbReference type="Pfam" id="PF05456">
    <property type="entry name" value="eIF_4EBP"/>
    <property type="match status" value="1"/>
</dbReference>
<keyword evidence="7" id="KW-1185">Reference proteome</keyword>
<dbReference type="PANTHER" id="PTHR12669">
    <property type="entry name" value="EUKARYOTIC TRANSLATION INITIATION FACTOR 4E-BINDING PROTEIN"/>
    <property type="match status" value="1"/>
</dbReference>
<keyword evidence="2" id="KW-0810">Translation regulation</keyword>
<dbReference type="InterPro" id="IPR008606">
    <property type="entry name" value="EIF4EBP"/>
</dbReference>
<dbReference type="EMBL" id="AAZO01003108">
    <property type="status" value="NOT_ANNOTATED_CDS"/>
    <property type="molecule type" value="Genomic_DNA"/>
</dbReference>
<dbReference type="GO" id="GO:0045947">
    <property type="term" value="P:negative regulation of translational initiation"/>
    <property type="evidence" value="ECO:0007669"/>
    <property type="project" value="InterPro"/>
</dbReference>
<dbReference type="EnsemblMetazoa" id="PHUM269140-RA">
    <property type="protein sequence ID" value="PHUM269140-PA"/>
    <property type="gene ID" value="PHUM269140"/>
</dbReference>
<proteinExistence type="inferred from homology"/>
<comment type="similarity">
    <text evidence="1">Belongs to the eIF4E-binding protein family.</text>
</comment>
<evidence type="ECO:0000256" key="3">
    <source>
        <dbReference type="ARBA" id="ARBA00023193"/>
    </source>
</evidence>
<dbReference type="Proteomes" id="UP000009046">
    <property type="component" value="Unassembled WGS sequence"/>
</dbReference>
<dbReference type="InParanoid" id="E0VKT4"/>
<evidence type="ECO:0000313" key="5">
    <source>
        <dbReference type="EMBL" id="EEB13990.1"/>
    </source>
</evidence>
<evidence type="ECO:0000313" key="7">
    <source>
        <dbReference type="Proteomes" id="UP000009046"/>
    </source>
</evidence>
<dbReference type="PANTHER" id="PTHR12669:SF12">
    <property type="entry name" value="EUKARYOTIC TRANSLATION INITIATION FACTOR 4E-BINDING PROTEIN"/>
    <property type="match status" value="1"/>
</dbReference>
<dbReference type="CTD" id="8235611"/>
<dbReference type="GeneID" id="8235611"/>
<protein>
    <submittedName>
        <fullName evidence="5 6">4E-binding protein thor, putative</fullName>
    </submittedName>
</protein>
<organism>
    <name type="scientific">Pediculus humanus subsp. corporis</name>
    <name type="common">Body louse</name>
    <dbReference type="NCBI Taxonomy" id="121224"/>
    <lineage>
        <taxon>Eukaryota</taxon>
        <taxon>Metazoa</taxon>
        <taxon>Ecdysozoa</taxon>
        <taxon>Arthropoda</taxon>
        <taxon>Hexapoda</taxon>
        <taxon>Insecta</taxon>
        <taxon>Pterygota</taxon>
        <taxon>Neoptera</taxon>
        <taxon>Paraneoptera</taxon>
        <taxon>Psocodea</taxon>
        <taxon>Troctomorpha</taxon>
        <taxon>Phthiraptera</taxon>
        <taxon>Anoplura</taxon>
        <taxon>Pediculidae</taxon>
        <taxon>Pediculus</taxon>
    </lineage>
</organism>